<dbReference type="GO" id="GO:0110032">
    <property type="term" value="P:positive regulation of G2/MI transition of meiotic cell cycle"/>
    <property type="evidence" value="ECO:0007669"/>
    <property type="project" value="TreeGrafter"/>
</dbReference>
<dbReference type="Gene3D" id="3.40.250.10">
    <property type="entry name" value="Rhodanese-like domain"/>
    <property type="match status" value="1"/>
</dbReference>
<feature type="region of interest" description="Disordered" evidence="11">
    <location>
        <begin position="217"/>
        <end position="240"/>
    </location>
</feature>
<evidence type="ECO:0000313" key="13">
    <source>
        <dbReference type="EMBL" id="ORY04162.1"/>
    </source>
</evidence>
<keyword evidence="6 10" id="KW-0904">Protein phosphatase</keyword>
<evidence type="ECO:0000256" key="6">
    <source>
        <dbReference type="ARBA" id="ARBA00022912"/>
    </source>
</evidence>
<evidence type="ECO:0000256" key="7">
    <source>
        <dbReference type="ARBA" id="ARBA00023306"/>
    </source>
</evidence>
<keyword evidence="7 10" id="KW-0131">Cell cycle</keyword>
<feature type="compositionally biased region" description="Low complexity" evidence="11">
    <location>
        <begin position="226"/>
        <end position="235"/>
    </location>
</feature>
<keyword evidence="14" id="KW-1185">Reference proteome</keyword>
<dbReference type="InterPro" id="IPR000751">
    <property type="entry name" value="MPI_Phosphatase"/>
</dbReference>
<keyword evidence="5 10" id="KW-0378">Hydrolase</keyword>
<dbReference type="PRINTS" id="PR00716">
    <property type="entry name" value="MPIPHPHTASE"/>
</dbReference>
<gene>
    <name evidence="13" type="ORF">K493DRAFT_345783</name>
</gene>
<dbReference type="PANTHER" id="PTHR10828">
    <property type="entry name" value="M-PHASE INDUCER PHOSPHATASE DUAL SPECIFICITY PHOSPHATASE CDC25"/>
    <property type="match status" value="1"/>
</dbReference>
<keyword evidence="4 10" id="KW-0498">Mitosis</keyword>
<accession>A0A1Y1Z1K1</accession>
<evidence type="ECO:0000259" key="12">
    <source>
        <dbReference type="PROSITE" id="PS50206"/>
    </source>
</evidence>
<dbReference type="InterPro" id="IPR001763">
    <property type="entry name" value="Rhodanese-like_dom"/>
</dbReference>
<dbReference type="GO" id="GO:0010971">
    <property type="term" value="P:positive regulation of G2/M transition of mitotic cell cycle"/>
    <property type="evidence" value="ECO:0007669"/>
    <property type="project" value="TreeGrafter"/>
</dbReference>
<dbReference type="GO" id="GO:0000086">
    <property type="term" value="P:G2/M transition of mitotic cell cycle"/>
    <property type="evidence" value="ECO:0007669"/>
    <property type="project" value="TreeGrafter"/>
</dbReference>
<comment type="catalytic activity">
    <reaction evidence="8 10">
        <text>O-phospho-L-tyrosyl-[protein] + H2O = L-tyrosyl-[protein] + phosphate</text>
        <dbReference type="Rhea" id="RHEA:10684"/>
        <dbReference type="Rhea" id="RHEA-COMP:10136"/>
        <dbReference type="Rhea" id="RHEA-COMP:20101"/>
        <dbReference type="ChEBI" id="CHEBI:15377"/>
        <dbReference type="ChEBI" id="CHEBI:43474"/>
        <dbReference type="ChEBI" id="CHEBI:46858"/>
        <dbReference type="ChEBI" id="CHEBI:61978"/>
        <dbReference type="EC" id="3.1.3.48"/>
    </reaction>
</comment>
<proteinExistence type="inferred from homology"/>
<evidence type="ECO:0000256" key="3">
    <source>
        <dbReference type="ARBA" id="ARBA00022618"/>
    </source>
</evidence>
<dbReference type="PROSITE" id="PS50206">
    <property type="entry name" value="RHODANESE_3"/>
    <property type="match status" value="1"/>
</dbReference>
<protein>
    <recommendedName>
        <fullName evidence="9 10">M-phase inducer phosphatase</fullName>
        <ecNumber evidence="2 10">3.1.3.48</ecNumber>
    </recommendedName>
</protein>
<dbReference type="EMBL" id="MCFE01000038">
    <property type="protein sequence ID" value="ORY04162.1"/>
    <property type="molecule type" value="Genomic_DNA"/>
</dbReference>
<dbReference type="InterPro" id="IPR036873">
    <property type="entry name" value="Rhodanese-like_dom_sf"/>
</dbReference>
<dbReference type="InParanoid" id="A0A1Y1Z1K1"/>
<dbReference type="SMART" id="SM00450">
    <property type="entry name" value="RHOD"/>
    <property type="match status" value="1"/>
</dbReference>
<sequence>MLTKIRRSSELSDVALPPPPYKLRKTQSLCLGRHEFLFGDTSKQAALDIHGQFTTIPCFDSKEDTLKRISPQTLQRVLHGEFQPTYDQLIIVDCRFPYEYAGGHIEGAVNLSTKDELENHLLENFDFNKRTVIIFHCEYSSQRGPRMALHLRSRDRELNSMDYPNLYFPQLYILDGGYRSFYSQVKEFCVPQSYIEMNDEGYLSECKSRMMQFKESFTSRRNKQRSSSLTHSTSSPQTGIFFGSRHFLQQHTI</sequence>
<feature type="domain" description="Rhodanese" evidence="12">
    <location>
        <begin position="85"/>
        <end position="190"/>
    </location>
</feature>
<reference evidence="13 14" key="1">
    <citation type="submission" date="2016-07" db="EMBL/GenBank/DDBJ databases">
        <title>Pervasive Adenine N6-methylation of Active Genes in Fungi.</title>
        <authorList>
            <consortium name="DOE Joint Genome Institute"/>
            <person name="Mondo S.J."/>
            <person name="Dannebaum R.O."/>
            <person name="Kuo R.C."/>
            <person name="Labutti K."/>
            <person name="Haridas S."/>
            <person name="Kuo A."/>
            <person name="Salamov A."/>
            <person name="Ahrendt S.R."/>
            <person name="Lipzen A."/>
            <person name="Sullivan W."/>
            <person name="Andreopoulos W.B."/>
            <person name="Clum A."/>
            <person name="Lindquist E."/>
            <person name="Daum C."/>
            <person name="Ramamoorthy G.K."/>
            <person name="Gryganskyi A."/>
            <person name="Culley D."/>
            <person name="Magnuson J.K."/>
            <person name="James T.Y."/>
            <person name="O'Malley M.A."/>
            <person name="Stajich J.E."/>
            <person name="Spatafora J.W."/>
            <person name="Visel A."/>
            <person name="Grigoriev I.V."/>
        </authorList>
    </citation>
    <scope>NUCLEOTIDE SEQUENCE [LARGE SCALE GENOMIC DNA]</scope>
    <source>
        <strain evidence="13 14">CBS 931.73</strain>
    </source>
</reference>
<dbReference type="PANTHER" id="PTHR10828:SF17">
    <property type="entry name" value="PROTEIN-TYROSINE-PHOSPHATASE"/>
    <property type="match status" value="1"/>
</dbReference>
<dbReference type="Pfam" id="PF00581">
    <property type="entry name" value="Rhodanese"/>
    <property type="match status" value="1"/>
</dbReference>
<keyword evidence="3 10" id="KW-0132">Cell division</keyword>
<comment type="similarity">
    <text evidence="1 10">Belongs to the MPI phosphatase family.</text>
</comment>
<evidence type="ECO:0000313" key="14">
    <source>
        <dbReference type="Proteomes" id="UP000193498"/>
    </source>
</evidence>
<evidence type="ECO:0000256" key="9">
    <source>
        <dbReference type="ARBA" id="ARBA00067190"/>
    </source>
</evidence>
<dbReference type="CDD" id="cd01530">
    <property type="entry name" value="Cdc25"/>
    <property type="match status" value="1"/>
</dbReference>
<evidence type="ECO:0000256" key="2">
    <source>
        <dbReference type="ARBA" id="ARBA00013064"/>
    </source>
</evidence>
<dbReference type="EC" id="3.1.3.48" evidence="2 10"/>
<dbReference type="GO" id="GO:0005737">
    <property type="term" value="C:cytoplasm"/>
    <property type="evidence" value="ECO:0007669"/>
    <property type="project" value="TreeGrafter"/>
</dbReference>
<name>A0A1Y1Z1K1_9FUNG</name>
<dbReference type="Proteomes" id="UP000193498">
    <property type="component" value="Unassembled WGS sequence"/>
</dbReference>
<dbReference type="SUPFAM" id="SSF52821">
    <property type="entry name" value="Rhodanese/Cell cycle control phosphatase"/>
    <property type="match status" value="1"/>
</dbReference>
<dbReference type="FunFam" id="3.40.250.10:FF:000021">
    <property type="entry name" value="M-phase inducer phosphatase cdc-25.2"/>
    <property type="match status" value="1"/>
</dbReference>
<evidence type="ECO:0000256" key="5">
    <source>
        <dbReference type="ARBA" id="ARBA00022801"/>
    </source>
</evidence>
<comment type="caution">
    <text evidence="13">The sequence shown here is derived from an EMBL/GenBank/DDBJ whole genome shotgun (WGS) entry which is preliminary data.</text>
</comment>
<dbReference type="AlphaFoldDB" id="A0A1Y1Z1K1"/>
<evidence type="ECO:0000256" key="10">
    <source>
        <dbReference type="RuleBase" id="RU368028"/>
    </source>
</evidence>
<evidence type="ECO:0000256" key="1">
    <source>
        <dbReference type="ARBA" id="ARBA00011065"/>
    </source>
</evidence>
<comment type="function">
    <text evidence="10">Tyrosine protein phosphatase which functions as a dosage-dependent inducer of mitotic progression.</text>
</comment>
<evidence type="ECO:0000256" key="8">
    <source>
        <dbReference type="ARBA" id="ARBA00051722"/>
    </source>
</evidence>
<dbReference type="OrthoDB" id="26523at2759"/>
<evidence type="ECO:0000256" key="4">
    <source>
        <dbReference type="ARBA" id="ARBA00022776"/>
    </source>
</evidence>
<dbReference type="GO" id="GO:0005634">
    <property type="term" value="C:nucleus"/>
    <property type="evidence" value="ECO:0007669"/>
    <property type="project" value="TreeGrafter"/>
</dbReference>
<evidence type="ECO:0000256" key="11">
    <source>
        <dbReference type="SAM" id="MobiDB-lite"/>
    </source>
</evidence>
<organism evidence="13 14">
    <name type="scientific">Basidiobolus meristosporus CBS 931.73</name>
    <dbReference type="NCBI Taxonomy" id="1314790"/>
    <lineage>
        <taxon>Eukaryota</taxon>
        <taxon>Fungi</taxon>
        <taxon>Fungi incertae sedis</taxon>
        <taxon>Zoopagomycota</taxon>
        <taxon>Entomophthoromycotina</taxon>
        <taxon>Basidiobolomycetes</taxon>
        <taxon>Basidiobolales</taxon>
        <taxon>Basidiobolaceae</taxon>
        <taxon>Basidiobolus</taxon>
    </lineage>
</organism>
<dbReference type="STRING" id="1314790.A0A1Y1Z1K1"/>
<dbReference type="GO" id="GO:0004725">
    <property type="term" value="F:protein tyrosine phosphatase activity"/>
    <property type="evidence" value="ECO:0007669"/>
    <property type="project" value="UniProtKB-UniRule"/>
</dbReference>
<dbReference type="GO" id="GO:0051301">
    <property type="term" value="P:cell division"/>
    <property type="evidence" value="ECO:0007669"/>
    <property type="project" value="UniProtKB-UniRule"/>
</dbReference>